<dbReference type="EMBL" id="NOXS01000028">
    <property type="protein sequence ID" value="OYQ20433.1"/>
    <property type="molecule type" value="Genomic_DNA"/>
</dbReference>
<feature type="domain" description="Thioesterase" evidence="3">
    <location>
        <begin position="61"/>
        <end position="133"/>
    </location>
</feature>
<dbReference type="InterPro" id="IPR006683">
    <property type="entry name" value="Thioestr_dom"/>
</dbReference>
<dbReference type="InterPro" id="IPR029069">
    <property type="entry name" value="HotDog_dom_sf"/>
</dbReference>
<dbReference type="Gene3D" id="3.10.129.10">
    <property type="entry name" value="Hotdog Thioesterase"/>
    <property type="match status" value="1"/>
</dbReference>
<dbReference type="PANTHER" id="PTHR21660:SF1">
    <property type="entry name" value="ACYL-COENZYME A THIOESTERASE 13"/>
    <property type="match status" value="1"/>
</dbReference>
<comment type="similarity">
    <text evidence="1">Belongs to the thioesterase PaaI family.</text>
</comment>
<accession>A0A255XU40</accession>
<dbReference type="SUPFAM" id="SSF54637">
    <property type="entry name" value="Thioesterase/thiol ester dehydrase-isomerase"/>
    <property type="match status" value="1"/>
</dbReference>
<reference evidence="4 5" key="1">
    <citation type="submission" date="2017-07" db="EMBL/GenBank/DDBJ databases">
        <title>Elstera cyanobacteriorum sp. nov., a novel bacterium isolated from cyanobacterial aggregates in a eutrophic lake.</title>
        <authorList>
            <person name="Cai H."/>
        </authorList>
    </citation>
    <scope>NUCLEOTIDE SEQUENCE [LARGE SCALE GENOMIC DNA]</scope>
    <source>
        <strain evidence="4 5">TH019</strain>
    </source>
</reference>
<dbReference type="InterPro" id="IPR039298">
    <property type="entry name" value="ACOT13"/>
</dbReference>
<dbReference type="GO" id="GO:0047617">
    <property type="term" value="F:fatty acyl-CoA hydrolase activity"/>
    <property type="evidence" value="ECO:0007669"/>
    <property type="project" value="InterPro"/>
</dbReference>
<dbReference type="Pfam" id="PF03061">
    <property type="entry name" value="4HBT"/>
    <property type="match status" value="1"/>
</dbReference>
<protein>
    <recommendedName>
        <fullName evidence="3">Thioesterase domain-containing protein</fullName>
    </recommendedName>
</protein>
<evidence type="ECO:0000256" key="2">
    <source>
        <dbReference type="ARBA" id="ARBA00022801"/>
    </source>
</evidence>
<evidence type="ECO:0000313" key="4">
    <source>
        <dbReference type="EMBL" id="OYQ20433.1"/>
    </source>
</evidence>
<name>A0A255XU40_9PROT</name>
<evidence type="ECO:0000313" key="5">
    <source>
        <dbReference type="Proteomes" id="UP000216361"/>
    </source>
</evidence>
<sequence>MTMAETFALTRTSDPAVLAHLEAVLASQSFSQAMGLGILWATRGDCALTLPARPDLTQQDGFFHGGAVAAFVDVAGGYAAWSIAPPGHNVLTVEYKTNFLKPAVGRRLIGHGRVKRGGKSLIVTEIDIYGETDAAGTTGAGLSLCATALQTLMQLPPAA</sequence>
<keyword evidence="5" id="KW-1185">Reference proteome</keyword>
<dbReference type="AlphaFoldDB" id="A0A255XU40"/>
<keyword evidence="2" id="KW-0378">Hydrolase</keyword>
<dbReference type="Proteomes" id="UP000216361">
    <property type="component" value="Unassembled WGS sequence"/>
</dbReference>
<dbReference type="OrthoDB" id="9806185at2"/>
<dbReference type="PANTHER" id="PTHR21660">
    <property type="entry name" value="THIOESTERASE SUPERFAMILY MEMBER-RELATED"/>
    <property type="match status" value="1"/>
</dbReference>
<comment type="caution">
    <text evidence="4">The sequence shown here is derived from an EMBL/GenBank/DDBJ whole genome shotgun (WGS) entry which is preliminary data.</text>
</comment>
<dbReference type="InterPro" id="IPR003736">
    <property type="entry name" value="PAAI_dom"/>
</dbReference>
<dbReference type="NCBIfam" id="TIGR00369">
    <property type="entry name" value="unchar_dom_1"/>
    <property type="match status" value="1"/>
</dbReference>
<gene>
    <name evidence="4" type="ORF">CHR90_05020</name>
</gene>
<evidence type="ECO:0000256" key="1">
    <source>
        <dbReference type="ARBA" id="ARBA00008324"/>
    </source>
</evidence>
<organism evidence="4 5">
    <name type="scientific">Elstera cyanobacteriorum</name>
    <dbReference type="NCBI Taxonomy" id="2022747"/>
    <lineage>
        <taxon>Bacteria</taxon>
        <taxon>Pseudomonadati</taxon>
        <taxon>Pseudomonadota</taxon>
        <taxon>Alphaproteobacteria</taxon>
        <taxon>Rhodospirillales</taxon>
        <taxon>Rhodospirillaceae</taxon>
        <taxon>Elstera</taxon>
    </lineage>
</organism>
<evidence type="ECO:0000259" key="3">
    <source>
        <dbReference type="Pfam" id="PF03061"/>
    </source>
</evidence>
<proteinExistence type="inferred from homology"/>
<dbReference type="CDD" id="cd03443">
    <property type="entry name" value="PaaI_thioesterase"/>
    <property type="match status" value="1"/>
</dbReference>